<reference evidence="2" key="1">
    <citation type="submission" date="2025-08" db="UniProtKB">
        <authorList>
            <consortium name="RefSeq"/>
        </authorList>
    </citation>
    <scope>IDENTIFICATION</scope>
    <source>
        <tissue evidence="2">Leaves</tissue>
    </source>
</reference>
<dbReference type="Gramene" id="Jr07_12880_p1">
    <property type="protein sequence ID" value="cds.Jr07_12880_p1"/>
    <property type="gene ID" value="Jr07_12880"/>
</dbReference>
<proteinExistence type="predicted"/>
<dbReference type="PANTHER" id="PTHR31286">
    <property type="entry name" value="GLYCINE-RICH CELL WALL STRUCTURAL PROTEIN 1.8-LIKE"/>
    <property type="match status" value="1"/>
</dbReference>
<evidence type="ECO:0000313" key="1">
    <source>
        <dbReference type="Proteomes" id="UP000235220"/>
    </source>
</evidence>
<protein>
    <submittedName>
        <fullName evidence="2">Uncharacterized protein LOC109020496</fullName>
    </submittedName>
</protein>
<sequence>MSLLGLPPNFFHESMLCSIGGGFGRFLKRDNATACVTRSEAARICVEIDISKPVQNAFWLGTPGLAQSHFQEVFFESMLVYCLHCQKLGHVQHNCHRRVRVQSKDKQVINVVEGKTERPKQNWKVVGIRNTEAKLTDQDTVGGSQTKNEDNEEIPVSSVNGSPRCSLKLIDEALEFEIGCMAEREILRLGGLEEEGMLGNDTVVLDGDPEEELNELAAKNFDSDPNMNVL</sequence>
<dbReference type="GeneID" id="109020496"/>
<dbReference type="PANTHER" id="PTHR31286:SF99">
    <property type="entry name" value="DUF4283 DOMAIN-CONTAINING PROTEIN"/>
    <property type="match status" value="1"/>
</dbReference>
<organism evidence="1 2">
    <name type="scientific">Juglans regia</name>
    <name type="common">English walnut</name>
    <dbReference type="NCBI Taxonomy" id="51240"/>
    <lineage>
        <taxon>Eukaryota</taxon>
        <taxon>Viridiplantae</taxon>
        <taxon>Streptophyta</taxon>
        <taxon>Embryophyta</taxon>
        <taxon>Tracheophyta</taxon>
        <taxon>Spermatophyta</taxon>
        <taxon>Magnoliopsida</taxon>
        <taxon>eudicotyledons</taxon>
        <taxon>Gunneridae</taxon>
        <taxon>Pentapetalae</taxon>
        <taxon>rosids</taxon>
        <taxon>fabids</taxon>
        <taxon>Fagales</taxon>
        <taxon>Juglandaceae</taxon>
        <taxon>Juglans</taxon>
    </lineage>
</organism>
<evidence type="ECO:0000313" key="2">
    <source>
        <dbReference type="RefSeq" id="XP_018858507.1"/>
    </source>
</evidence>
<accession>A0A2I4HQU9</accession>
<keyword evidence="1" id="KW-1185">Reference proteome</keyword>
<name>A0A2I4HQU9_JUGRE</name>
<dbReference type="RefSeq" id="XP_018858507.1">
    <property type="nucleotide sequence ID" value="XM_019002962.1"/>
</dbReference>
<dbReference type="AlphaFoldDB" id="A0A2I4HQU9"/>
<dbReference type="Proteomes" id="UP000235220">
    <property type="component" value="Chromosome 7"/>
</dbReference>
<dbReference type="InterPro" id="IPR040256">
    <property type="entry name" value="At4g02000-like"/>
</dbReference>
<gene>
    <name evidence="2" type="primary">LOC109020496</name>
</gene>
<dbReference type="OrthoDB" id="1096772at2759"/>
<dbReference type="KEGG" id="jre:109020496"/>